<dbReference type="Proteomes" id="UP000189369">
    <property type="component" value="Chromosome"/>
</dbReference>
<dbReference type="GO" id="GO:0003677">
    <property type="term" value="F:DNA binding"/>
    <property type="evidence" value="ECO:0007669"/>
    <property type="project" value="UniProtKB-KW"/>
</dbReference>
<evidence type="ECO:0000259" key="4">
    <source>
        <dbReference type="PROSITE" id="PS50949"/>
    </source>
</evidence>
<dbReference type="InterPro" id="IPR036388">
    <property type="entry name" value="WH-like_DNA-bd_sf"/>
</dbReference>
<dbReference type="SUPFAM" id="SSF48008">
    <property type="entry name" value="GntR ligand-binding domain-like"/>
    <property type="match status" value="1"/>
</dbReference>
<dbReference type="SUPFAM" id="SSF46785">
    <property type="entry name" value="Winged helix' DNA-binding domain"/>
    <property type="match status" value="1"/>
</dbReference>
<dbReference type="InterPro" id="IPR008920">
    <property type="entry name" value="TF_FadR/GntR_C"/>
</dbReference>
<gene>
    <name evidence="5" type="ORF">PAEH1_01170</name>
</gene>
<dbReference type="KEGG" id="phn:PAEH1_01170"/>
<keyword evidence="2" id="KW-0238">DNA-binding</keyword>
<dbReference type="InterPro" id="IPR036390">
    <property type="entry name" value="WH_DNA-bd_sf"/>
</dbReference>
<dbReference type="GO" id="GO:0003700">
    <property type="term" value="F:DNA-binding transcription factor activity"/>
    <property type="evidence" value="ECO:0007669"/>
    <property type="project" value="InterPro"/>
</dbReference>
<dbReference type="Gene3D" id="1.20.120.530">
    <property type="entry name" value="GntR ligand-binding domain-like"/>
    <property type="match status" value="1"/>
</dbReference>
<dbReference type="EMBL" id="CP019697">
    <property type="protein sequence ID" value="AQS50496.1"/>
    <property type="molecule type" value="Genomic_DNA"/>
</dbReference>
<organism evidence="5 6">
    <name type="scientific">Paenalcaligenes hominis</name>
    <dbReference type="NCBI Taxonomy" id="643674"/>
    <lineage>
        <taxon>Bacteria</taxon>
        <taxon>Pseudomonadati</taxon>
        <taxon>Pseudomonadota</taxon>
        <taxon>Betaproteobacteria</taxon>
        <taxon>Burkholderiales</taxon>
        <taxon>Alcaligenaceae</taxon>
        <taxon>Paenalcaligenes</taxon>
    </lineage>
</organism>
<dbReference type="OrthoDB" id="8066003at2"/>
<keyword evidence="1" id="KW-0805">Transcription regulation</keyword>
<proteinExistence type="predicted"/>
<evidence type="ECO:0000313" key="5">
    <source>
        <dbReference type="EMBL" id="AQS50496.1"/>
    </source>
</evidence>
<name>A0A1U9JXL9_9BURK</name>
<dbReference type="Pfam" id="PF00392">
    <property type="entry name" value="GntR"/>
    <property type="match status" value="1"/>
</dbReference>
<dbReference type="STRING" id="643674.PAEH1_01170"/>
<evidence type="ECO:0000256" key="3">
    <source>
        <dbReference type="ARBA" id="ARBA00023163"/>
    </source>
</evidence>
<dbReference type="Gene3D" id="1.10.10.10">
    <property type="entry name" value="Winged helix-like DNA-binding domain superfamily/Winged helix DNA-binding domain"/>
    <property type="match status" value="1"/>
</dbReference>
<dbReference type="InterPro" id="IPR011711">
    <property type="entry name" value="GntR_C"/>
</dbReference>
<dbReference type="Pfam" id="PF07729">
    <property type="entry name" value="FCD"/>
    <property type="match status" value="1"/>
</dbReference>
<evidence type="ECO:0000313" key="6">
    <source>
        <dbReference type="Proteomes" id="UP000189369"/>
    </source>
</evidence>
<dbReference type="InterPro" id="IPR000524">
    <property type="entry name" value="Tscrpt_reg_HTH_GntR"/>
</dbReference>
<dbReference type="PANTHER" id="PTHR43537:SF51">
    <property type="entry name" value="HTH-TYPE TRANSCRIPTIONAL REGULATOR LGOR-RELATED"/>
    <property type="match status" value="1"/>
</dbReference>
<dbReference type="SMART" id="SM00345">
    <property type="entry name" value="HTH_GNTR"/>
    <property type="match status" value="1"/>
</dbReference>
<dbReference type="SMART" id="SM00895">
    <property type="entry name" value="FCD"/>
    <property type="match status" value="1"/>
</dbReference>
<reference evidence="5 6" key="1">
    <citation type="submission" date="2017-01" db="EMBL/GenBank/DDBJ databases">
        <title>Complete Genome Sequence of Paenalcaligenes hominis, Isolated from a paraplegic Patient with neurogenic bladder.</title>
        <authorList>
            <person name="Mukhopadhyay R."/>
            <person name="Joaquin J."/>
            <person name="Hogue R."/>
            <person name="Kilaru A."/>
            <person name="Jospin G."/>
            <person name="Mars K."/>
            <person name="Eisen J.A."/>
            <person name="Chaturvedi V."/>
        </authorList>
    </citation>
    <scope>NUCLEOTIDE SEQUENCE [LARGE SCALE GENOMIC DNA]</scope>
    <source>
        <strain evidence="5 6">15S00501</strain>
    </source>
</reference>
<protein>
    <submittedName>
        <fullName evidence="5">GntR family transcriptional regulator</fullName>
    </submittedName>
</protein>
<dbReference type="PANTHER" id="PTHR43537">
    <property type="entry name" value="TRANSCRIPTIONAL REGULATOR, GNTR FAMILY"/>
    <property type="match status" value="1"/>
</dbReference>
<evidence type="ECO:0000256" key="2">
    <source>
        <dbReference type="ARBA" id="ARBA00023125"/>
    </source>
</evidence>
<sequence length="250" mass="27898">MSSLGDSHSQQSRALLLLRDLILKGTFAPGERLAEIPLAERLNTSRTPIRLALTALEHEGLVEPLEGGGYRMRGFTPQETTDAIRMRGLLEGYAARHLAENGITKRLEQQLRDCLAEADAAVFKLEMSMDDYATYAEVNTRFHDLILLNCNNRVIQRQMDSLLSQPFTAPSAMLPMQSSIEEGPRWMQHAQLQHHSLVQAIVNGQGSRAQALGEEHVEIACLNLEYAEQNPEIARQIWPALRIMQASSGT</sequence>
<keyword evidence="3" id="KW-0804">Transcription</keyword>
<accession>A0A1U9JXL9</accession>
<dbReference type="AlphaFoldDB" id="A0A1U9JXL9"/>
<feature type="domain" description="HTH gntR-type" evidence="4">
    <location>
        <begin position="8"/>
        <end position="75"/>
    </location>
</feature>
<evidence type="ECO:0000256" key="1">
    <source>
        <dbReference type="ARBA" id="ARBA00023015"/>
    </source>
</evidence>
<dbReference type="PROSITE" id="PS50949">
    <property type="entry name" value="HTH_GNTR"/>
    <property type="match status" value="1"/>
</dbReference>